<dbReference type="Proteomes" id="UP001460270">
    <property type="component" value="Unassembled WGS sequence"/>
</dbReference>
<organism evidence="1 2">
    <name type="scientific">Mugilogobius chulae</name>
    <name type="common">yellowstripe goby</name>
    <dbReference type="NCBI Taxonomy" id="88201"/>
    <lineage>
        <taxon>Eukaryota</taxon>
        <taxon>Metazoa</taxon>
        <taxon>Chordata</taxon>
        <taxon>Craniata</taxon>
        <taxon>Vertebrata</taxon>
        <taxon>Euteleostomi</taxon>
        <taxon>Actinopterygii</taxon>
        <taxon>Neopterygii</taxon>
        <taxon>Teleostei</taxon>
        <taxon>Neoteleostei</taxon>
        <taxon>Acanthomorphata</taxon>
        <taxon>Gobiaria</taxon>
        <taxon>Gobiiformes</taxon>
        <taxon>Gobioidei</taxon>
        <taxon>Gobiidae</taxon>
        <taxon>Gobionellinae</taxon>
        <taxon>Mugilogobius</taxon>
    </lineage>
</organism>
<dbReference type="AlphaFoldDB" id="A0AAW0MUZ0"/>
<evidence type="ECO:0000313" key="1">
    <source>
        <dbReference type="EMBL" id="KAK7885917.1"/>
    </source>
</evidence>
<name>A0AAW0MUZ0_9GOBI</name>
<dbReference type="InterPro" id="IPR012337">
    <property type="entry name" value="RNaseH-like_sf"/>
</dbReference>
<gene>
    <name evidence="1" type="ORF">WMY93_025538</name>
</gene>
<proteinExistence type="predicted"/>
<sequence>MAFEIVEQECQLQFLRPTQTRWSSLFLAVERVAHIQKEQGEAAIRNVCTALKIKMFTPAEFGFLAEYTAVMKPVAMTLNILQGEKLDLTCKVCRPLVTALLNGFQKRFGDAMVEPELIAAAILLPKFRTFWTAKEHILKADTDNDDDSTDSSHSDEDDFFASMRSGIPQAGERERYLSCPSSESMDLLHTFPHIKKLSLKINTGLPASAACERLFSHAGLLFTAKCSQQES</sequence>
<dbReference type="SUPFAM" id="SSF53098">
    <property type="entry name" value="Ribonuclease H-like"/>
    <property type="match status" value="1"/>
</dbReference>
<accession>A0AAW0MUZ0</accession>
<dbReference type="EMBL" id="JBBPFD010000019">
    <property type="protein sequence ID" value="KAK7885917.1"/>
    <property type="molecule type" value="Genomic_DNA"/>
</dbReference>
<protein>
    <recommendedName>
        <fullName evidence="3">HAT C-terminal dimerisation domain-containing protein</fullName>
    </recommendedName>
</protein>
<reference evidence="2" key="1">
    <citation type="submission" date="2024-04" db="EMBL/GenBank/DDBJ databases">
        <title>Salinicola lusitanus LLJ914,a marine bacterium isolated from the Okinawa Trough.</title>
        <authorList>
            <person name="Li J."/>
        </authorList>
    </citation>
    <scope>NUCLEOTIDE SEQUENCE [LARGE SCALE GENOMIC DNA]</scope>
</reference>
<dbReference type="PANTHER" id="PTHR47501">
    <property type="entry name" value="TRANSPOSASE-RELATED"/>
    <property type="match status" value="1"/>
</dbReference>
<keyword evidence="2" id="KW-1185">Reference proteome</keyword>
<comment type="caution">
    <text evidence="1">The sequence shown here is derived from an EMBL/GenBank/DDBJ whole genome shotgun (WGS) entry which is preliminary data.</text>
</comment>
<dbReference type="PANTHER" id="PTHR47501:SF5">
    <property type="entry name" value="HAT C-TERMINAL DIMERISATION DOMAIN-CONTAINING PROTEIN"/>
    <property type="match status" value="1"/>
</dbReference>
<evidence type="ECO:0000313" key="2">
    <source>
        <dbReference type="Proteomes" id="UP001460270"/>
    </source>
</evidence>
<evidence type="ECO:0008006" key="3">
    <source>
        <dbReference type="Google" id="ProtNLM"/>
    </source>
</evidence>